<comment type="subcellular location">
    <subcellularLocation>
        <location evidence="1">Secreted</location>
    </subcellularLocation>
</comment>
<dbReference type="InterPro" id="IPR006558">
    <property type="entry name" value="LamG-like"/>
</dbReference>
<keyword evidence="2" id="KW-0964">Secreted</keyword>
<dbReference type="InterPro" id="IPR013320">
    <property type="entry name" value="ConA-like_dom_sf"/>
</dbReference>
<gene>
    <name evidence="8" type="ORF">G5S52_23420</name>
</gene>
<dbReference type="Gene3D" id="4.10.1080.10">
    <property type="entry name" value="TSP type-3 repeat"/>
    <property type="match status" value="1"/>
</dbReference>
<evidence type="ECO:0000256" key="1">
    <source>
        <dbReference type="ARBA" id="ARBA00004613"/>
    </source>
</evidence>
<dbReference type="SUPFAM" id="SSF49899">
    <property type="entry name" value="Concanavalin A-like lectins/glucanases"/>
    <property type="match status" value="1"/>
</dbReference>
<reference evidence="8 9" key="1">
    <citation type="submission" date="2020-02" db="EMBL/GenBank/DDBJ databases">
        <title>The draft genome of Grimontia sedimenta sp. nov., isolated from benthic sediments near coral reefs south of Kuwait.</title>
        <authorList>
            <person name="Mahmoud H.M."/>
            <person name="Jose L."/>
            <person name="Eapen S."/>
        </authorList>
    </citation>
    <scope>NUCLEOTIDE SEQUENCE [LARGE SCALE GENOMIC DNA]</scope>
    <source>
        <strain evidence="8 9">S25</strain>
    </source>
</reference>
<dbReference type="EMBL" id="JAALDL010000048">
    <property type="protein sequence ID" value="NGO00445.1"/>
    <property type="molecule type" value="Genomic_DNA"/>
</dbReference>
<proteinExistence type="predicted"/>
<comment type="caution">
    <text evidence="8">The sequence shown here is derived from an EMBL/GenBank/DDBJ whole genome shotgun (WGS) entry which is preliminary data.</text>
</comment>
<keyword evidence="4" id="KW-0106">Calcium</keyword>
<feature type="compositionally biased region" description="Polar residues" evidence="6">
    <location>
        <begin position="102"/>
        <end position="111"/>
    </location>
</feature>
<evidence type="ECO:0000256" key="2">
    <source>
        <dbReference type="ARBA" id="ARBA00022525"/>
    </source>
</evidence>
<name>A0A6M1RJY0_9GAMM</name>
<dbReference type="Gene3D" id="2.60.120.200">
    <property type="match status" value="1"/>
</dbReference>
<feature type="compositionally biased region" description="Acidic residues" evidence="6">
    <location>
        <begin position="91"/>
        <end position="100"/>
    </location>
</feature>
<dbReference type="SMART" id="SM00560">
    <property type="entry name" value="LamGL"/>
    <property type="match status" value="1"/>
</dbReference>
<feature type="region of interest" description="Disordered" evidence="6">
    <location>
        <begin position="60"/>
        <end position="122"/>
    </location>
</feature>
<evidence type="ECO:0000313" key="9">
    <source>
        <dbReference type="Proteomes" id="UP000473008"/>
    </source>
</evidence>
<evidence type="ECO:0000259" key="7">
    <source>
        <dbReference type="SMART" id="SM00560"/>
    </source>
</evidence>
<keyword evidence="5" id="KW-1015">Disulfide bond</keyword>
<protein>
    <recommendedName>
        <fullName evidence="7">LamG-like jellyroll fold domain-containing protein</fullName>
    </recommendedName>
</protein>
<evidence type="ECO:0000313" key="8">
    <source>
        <dbReference type="EMBL" id="NGO00445.1"/>
    </source>
</evidence>
<feature type="compositionally biased region" description="Acidic residues" evidence="6">
    <location>
        <begin position="63"/>
        <end position="73"/>
    </location>
</feature>
<sequence>LAYYDFSRAKGRWVENVATGAFDALLSEDGLLSPAEALADTDGDGIPDRHELAMCTDSTLADTDGDGLSDGDELGVSGTQAPSNACRADSDGDGIPDGDETQLGSNLTVADTGQDADGDGVSNWSEYMAATQSGDDVLVSGDHTLDVRGLNGYATTGHHASGNAPMTLMYWVNYASVRGAARQGMGSHDGADHRFYLGIDHQNDHSSGIGRTYKETYDSGLSTESWSHLALSYDPSTRKAVVYINGQAVHTYSYITFNEASSRALMLGARNGEQGADSFINGQVDDVQVWSRALSGSEVQGYMLTPPVAGEADLLAYYDFSRAKGRWVENVATGAFDAL</sequence>
<dbReference type="Pfam" id="PF18884">
    <property type="entry name" value="TSP3_bac"/>
    <property type="match status" value="3"/>
</dbReference>
<dbReference type="InterPro" id="IPR028974">
    <property type="entry name" value="TSP_type-3_rpt"/>
</dbReference>
<keyword evidence="9" id="KW-1185">Reference proteome</keyword>
<keyword evidence="3" id="KW-0732">Signal</keyword>
<dbReference type="AlphaFoldDB" id="A0A6M1RJY0"/>
<evidence type="ECO:0000256" key="4">
    <source>
        <dbReference type="ARBA" id="ARBA00022837"/>
    </source>
</evidence>
<organism evidence="8 9">
    <name type="scientific">Grimontia sedimenti</name>
    <dbReference type="NCBI Taxonomy" id="2711294"/>
    <lineage>
        <taxon>Bacteria</taxon>
        <taxon>Pseudomonadati</taxon>
        <taxon>Pseudomonadota</taxon>
        <taxon>Gammaproteobacteria</taxon>
        <taxon>Vibrionales</taxon>
        <taxon>Vibrionaceae</taxon>
        <taxon>Grimontia</taxon>
    </lineage>
</organism>
<dbReference type="RefSeq" id="WP_306418280.1">
    <property type="nucleotide sequence ID" value="NZ_JAALDL010000048.1"/>
</dbReference>
<evidence type="ECO:0000256" key="5">
    <source>
        <dbReference type="ARBA" id="ARBA00023157"/>
    </source>
</evidence>
<dbReference type="Proteomes" id="UP000473008">
    <property type="component" value="Unassembled WGS sequence"/>
</dbReference>
<dbReference type="GO" id="GO:0005509">
    <property type="term" value="F:calcium ion binding"/>
    <property type="evidence" value="ECO:0007669"/>
    <property type="project" value="InterPro"/>
</dbReference>
<dbReference type="Pfam" id="PF13385">
    <property type="entry name" value="Laminin_G_3"/>
    <property type="match status" value="1"/>
</dbReference>
<evidence type="ECO:0000256" key="6">
    <source>
        <dbReference type="SAM" id="MobiDB-lite"/>
    </source>
</evidence>
<feature type="non-terminal residue" evidence="8">
    <location>
        <position position="1"/>
    </location>
</feature>
<feature type="domain" description="LamG-like jellyroll fold" evidence="7">
    <location>
        <begin position="164"/>
        <end position="297"/>
    </location>
</feature>
<evidence type="ECO:0000256" key="3">
    <source>
        <dbReference type="ARBA" id="ARBA00022729"/>
    </source>
</evidence>
<dbReference type="InterPro" id="IPR059100">
    <property type="entry name" value="TSP3_bac"/>
</dbReference>
<feature type="non-terminal residue" evidence="8">
    <location>
        <position position="339"/>
    </location>
</feature>
<accession>A0A6M1RJY0</accession>
<dbReference type="SUPFAM" id="SSF103647">
    <property type="entry name" value="TSP type-3 repeat"/>
    <property type="match status" value="1"/>
</dbReference>